<dbReference type="STRING" id="342668.A0A2P2SVZ4"/>
<dbReference type="EMBL" id="KV460207">
    <property type="protein sequence ID" value="OBU01007.1"/>
    <property type="molecule type" value="Genomic_DNA"/>
</dbReference>
<protein>
    <submittedName>
        <fullName evidence="3">Actin-like protein arp8</fullName>
    </submittedName>
</protein>
<dbReference type="InterPro" id="IPR043129">
    <property type="entry name" value="ATPase_NBD"/>
</dbReference>
<dbReference type="Gene3D" id="3.30.420.40">
    <property type="match status" value="2"/>
</dbReference>
<evidence type="ECO:0000256" key="1">
    <source>
        <dbReference type="RuleBase" id="RU000487"/>
    </source>
</evidence>
<keyword evidence="4" id="KW-1185">Reference proteome</keyword>
<gene>
    <name evidence="3" type="primary">ARP8</name>
    <name evidence="3" type="ORF">VE01_00790</name>
</gene>
<dbReference type="PANTHER" id="PTHR11937">
    <property type="entry name" value="ACTIN"/>
    <property type="match status" value="1"/>
</dbReference>
<evidence type="ECO:0000313" key="4">
    <source>
        <dbReference type="Proteomes" id="UP000091956"/>
    </source>
</evidence>
<dbReference type="SUPFAM" id="SSF53067">
    <property type="entry name" value="Actin-like ATPase domain"/>
    <property type="match status" value="2"/>
</dbReference>
<dbReference type="Gene3D" id="3.90.640.10">
    <property type="entry name" value="Actin, Chain A, domain 4"/>
    <property type="match status" value="1"/>
</dbReference>
<accession>A0A2P2SVZ4</accession>
<dbReference type="SMART" id="SM00268">
    <property type="entry name" value="ACTIN"/>
    <property type="match status" value="1"/>
</dbReference>
<feature type="compositionally biased region" description="Acidic residues" evidence="2">
    <location>
        <begin position="89"/>
        <end position="98"/>
    </location>
</feature>
<feature type="region of interest" description="Disordered" evidence="2">
    <location>
        <begin position="71"/>
        <end position="101"/>
    </location>
</feature>
<dbReference type="InterPro" id="IPR004000">
    <property type="entry name" value="Actin"/>
</dbReference>
<organism evidence="3 4">
    <name type="scientific">Pseudogymnoascus verrucosus</name>
    <dbReference type="NCBI Taxonomy" id="342668"/>
    <lineage>
        <taxon>Eukaryota</taxon>
        <taxon>Fungi</taxon>
        <taxon>Dikarya</taxon>
        <taxon>Ascomycota</taxon>
        <taxon>Pezizomycotina</taxon>
        <taxon>Leotiomycetes</taxon>
        <taxon>Thelebolales</taxon>
        <taxon>Thelebolaceae</taxon>
        <taxon>Pseudogymnoascus</taxon>
    </lineage>
</organism>
<feature type="region of interest" description="Disordered" evidence="2">
    <location>
        <begin position="512"/>
        <end position="586"/>
    </location>
</feature>
<feature type="compositionally biased region" description="Polar residues" evidence="2">
    <location>
        <begin position="547"/>
        <end position="556"/>
    </location>
</feature>
<name>A0A2P2SVZ4_9PEZI</name>
<evidence type="ECO:0000256" key="2">
    <source>
        <dbReference type="SAM" id="MobiDB-lite"/>
    </source>
</evidence>
<reference evidence="4" key="2">
    <citation type="journal article" date="2018" name="Nat. Commun.">
        <title>Extreme sensitivity to ultraviolet light in the fungal pathogen causing white-nose syndrome of bats.</title>
        <authorList>
            <person name="Palmer J.M."/>
            <person name="Drees K.P."/>
            <person name="Foster J.T."/>
            <person name="Lindner D.L."/>
        </authorList>
    </citation>
    <scope>NUCLEOTIDE SEQUENCE [LARGE SCALE GENOMIC DNA]</scope>
    <source>
        <strain evidence="4">UAMH 10579</strain>
    </source>
</reference>
<feature type="region of interest" description="Disordered" evidence="2">
    <location>
        <begin position="144"/>
        <end position="166"/>
    </location>
</feature>
<evidence type="ECO:0000313" key="3">
    <source>
        <dbReference type="EMBL" id="OBU01007.1"/>
    </source>
</evidence>
<dbReference type="Proteomes" id="UP000091956">
    <property type="component" value="Unassembled WGS sequence"/>
</dbReference>
<comment type="similarity">
    <text evidence="1">Belongs to the actin family.</text>
</comment>
<sequence length="727" mass="80367">MVGKKSAKALQVEEGLERTDNGMKLTSFPEVSQINQKNYYTEYMKRDDQILPLRLQAEASRDKMIRTAKDKDRALARTGDTDVPAPNPDETEFGEEDANTGADGFDASKIIAIHLGSQNMRIGLASDALPRTVPMCTAWKMPKCESDIKPPMPKRQKMTGTPEDQFGDEWAKKYTKMCDDLKKDMRTNKRKVLPNSKELVVNYNRRTPPEKIPEHNDPARIEWTDIGLSSTFNGLEAQRIPDNSDPAYRLFWPIQHGRLNEEDFPSKEQLKMAIDSIITGALKTELKITKTGQWKDYSCVLVIPDLYDKKFVEMMLEMFMNDYSFAKVAFIQESLAASFGAGYTSACIVDVGAQKTSICCVEDGLCIEDSRINLKYGGYDVTETFVKMMLFDHFPYADINLARRYDFLLAEELKMKFCTMNQAEISVQLYNFHLRAPSEYTRKYNFKTYDEVILAPMGFCDPSIFDNSAKLNGRRKLIDRSYNIYDPEIPDDPVSAAQISILAAIKPSAAAAPKAPANPATNGEGTAAVSTPMKEKPNPFSFLGVDTQGTPGTSHAGSPAPEGSNTPAANGGSPAPFQFGGSGSGAPQGIFVPDPAHCSQRALAAERDSVLPIAPLDTAILTSITTAARGDEKKLRDLLGGIMIIGGGAKTPGFGPFLEERLKRLRPDLGDRILVGTSPREMDGQVVTWKGASVFAKLVGTNDTWIGGTEWERLGSRVLHHKLAFYY</sequence>
<dbReference type="Gene3D" id="3.30.420.580">
    <property type="match status" value="1"/>
</dbReference>
<dbReference type="AlphaFoldDB" id="A0A2P2SVZ4"/>
<proteinExistence type="inferred from homology"/>
<dbReference type="GeneID" id="28834176"/>
<dbReference type="RefSeq" id="XP_018134739.1">
    <property type="nucleotide sequence ID" value="XM_018270318.2"/>
</dbReference>
<reference evidence="3 4" key="1">
    <citation type="submission" date="2016-03" db="EMBL/GenBank/DDBJ databases">
        <title>Comparative genomics of Pseudogymnoascus destructans, the fungus causing white-nose syndrome of bats.</title>
        <authorList>
            <person name="Palmer J.M."/>
            <person name="Drees K.P."/>
            <person name="Foster J.T."/>
            <person name="Lindner D.L."/>
        </authorList>
    </citation>
    <scope>NUCLEOTIDE SEQUENCE [LARGE SCALE GENOMIC DNA]</scope>
    <source>
        <strain evidence="3 4">UAMH 10579</strain>
    </source>
</reference>
<dbReference type="OrthoDB" id="5572108at2759"/>
<dbReference type="Pfam" id="PF00022">
    <property type="entry name" value="Actin"/>
    <property type="match status" value="1"/>
</dbReference>
<dbReference type="FunFam" id="3.30.420.40:FF:000232">
    <property type="entry name" value="Actin-related protein 8"/>
    <property type="match status" value="1"/>
</dbReference>
<dbReference type="CDD" id="cd10206">
    <property type="entry name" value="ASKHA_NBD_Arp8-like"/>
    <property type="match status" value="1"/>
</dbReference>